<gene>
    <name evidence="2" type="ORF">E8E13_003883</name>
</gene>
<proteinExistence type="predicted"/>
<name>A0A9P4WAU3_CURKU</name>
<reference evidence="2" key="1">
    <citation type="submission" date="2019-04" db="EMBL/GenBank/DDBJ databases">
        <title>Sequencing of skin fungus with MAO and IRED activity.</title>
        <authorList>
            <person name="Marsaioli A.J."/>
            <person name="Bonatto J.M.C."/>
            <person name="Reis Junior O."/>
        </authorList>
    </citation>
    <scope>NUCLEOTIDE SEQUENCE</scope>
    <source>
        <strain evidence="2">30M1</strain>
    </source>
</reference>
<evidence type="ECO:0008006" key="4">
    <source>
        <dbReference type="Google" id="ProtNLM"/>
    </source>
</evidence>
<comment type="caution">
    <text evidence="2">The sequence shown here is derived from an EMBL/GenBank/DDBJ whole genome shotgun (WGS) entry which is preliminary data.</text>
</comment>
<protein>
    <recommendedName>
        <fullName evidence="4">F-box domain-containing protein</fullName>
    </recommendedName>
</protein>
<organism evidence="2 3">
    <name type="scientific">Curvularia kusanoi</name>
    <name type="common">Cochliobolus kusanoi</name>
    <dbReference type="NCBI Taxonomy" id="90978"/>
    <lineage>
        <taxon>Eukaryota</taxon>
        <taxon>Fungi</taxon>
        <taxon>Dikarya</taxon>
        <taxon>Ascomycota</taxon>
        <taxon>Pezizomycotina</taxon>
        <taxon>Dothideomycetes</taxon>
        <taxon>Pleosporomycetidae</taxon>
        <taxon>Pleosporales</taxon>
        <taxon>Pleosporineae</taxon>
        <taxon>Pleosporaceae</taxon>
        <taxon>Curvularia</taxon>
    </lineage>
</organism>
<evidence type="ECO:0000256" key="1">
    <source>
        <dbReference type="SAM" id="MobiDB-lite"/>
    </source>
</evidence>
<keyword evidence="3" id="KW-1185">Reference proteome</keyword>
<dbReference type="Proteomes" id="UP000801428">
    <property type="component" value="Unassembled WGS sequence"/>
</dbReference>
<dbReference type="AlphaFoldDB" id="A0A9P4WAU3"/>
<accession>A0A9P4WAU3</accession>
<feature type="region of interest" description="Disordered" evidence="1">
    <location>
        <begin position="1"/>
        <end position="48"/>
    </location>
</feature>
<evidence type="ECO:0000313" key="2">
    <source>
        <dbReference type="EMBL" id="KAF3001835.1"/>
    </source>
</evidence>
<evidence type="ECO:0000313" key="3">
    <source>
        <dbReference type="Proteomes" id="UP000801428"/>
    </source>
</evidence>
<dbReference type="EMBL" id="SWKU01000012">
    <property type="protein sequence ID" value="KAF3001835.1"/>
    <property type="molecule type" value="Genomic_DNA"/>
</dbReference>
<sequence length="278" mass="31938">MTEAQNKLVRRLEDDVDDQVRKRRKVQPDEDNDGTEAVHDKRTKKANQQDCRLLKLPGELRNRIYGYLTDEPNHRHRFRTYNFIGQVTVVLPIECKALSQTSRQMREEIRSYALKHGGLRITWEELAINKSFKINARGESLIIRDIEVDITALSIHIPSRSIDDKMITRGRGDPLIAGLWLYDRLSPLIKDFSLKYVSLKVAYEADAWEVCFLSGFVYPGPVLVSILGNMMLGEPGKHIQVHADIQSKPCGYTPEWAEIENDEGNEHDIEESGVEHDE</sequence>
<dbReference type="OrthoDB" id="5413827at2759"/>